<dbReference type="PANTHER" id="PTHR10491:SF4">
    <property type="entry name" value="METHIONINE ADENOSYLTRANSFERASE 2 SUBUNIT BETA"/>
    <property type="match status" value="1"/>
</dbReference>
<dbReference type="PANTHER" id="PTHR10491">
    <property type="entry name" value="DTDP-4-DEHYDRORHAMNOSE REDUCTASE"/>
    <property type="match status" value="1"/>
</dbReference>
<dbReference type="RefSeq" id="WP_085726769.1">
    <property type="nucleotide sequence ID" value="NZ_NBYN01000004.1"/>
</dbReference>
<dbReference type="InterPro" id="IPR036291">
    <property type="entry name" value="NAD(P)-bd_dom_sf"/>
</dbReference>
<evidence type="ECO:0000256" key="2">
    <source>
        <dbReference type="RuleBase" id="RU364082"/>
    </source>
</evidence>
<sequence length="310" mass="34412">MVNEFSSCPVLIVGSSGTIGRSLHRFFAQREVPVWLTTRNVDQANKQFDQRTLLLDLSQPASIWKLDDLSVCVAIICAAVTSQKACQEDYAATYAINVTATVELAKRLMDAGVFVVFLSTNLVFDGSIPHVPPDQPVNPKTAYGQQKAESEQMLLTMGCDSVAIVRLTKVVDQGFPLFHHWVDSLGSGQSIHPFEDLYFAPVSLDFTTQLLFEISQRRINGIIQVSATKDISYADAAYYLCQKLQLNINLIRPVSSRTAGISHSPRFTTLDTKRLESFGMFPPEPWQFIDGIFASIILQNSNNPDTTDNN</sequence>
<dbReference type="GO" id="GO:0008831">
    <property type="term" value="F:dTDP-4-dehydrorhamnose reductase activity"/>
    <property type="evidence" value="ECO:0007669"/>
    <property type="project" value="UniProtKB-EC"/>
</dbReference>
<comment type="function">
    <text evidence="2">Catalyzes the reduction of dTDP-6-deoxy-L-lyxo-4-hexulose to yield dTDP-L-rhamnose.</text>
</comment>
<dbReference type="InterPro" id="IPR005913">
    <property type="entry name" value="dTDP_dehydrorham_reduct"/>
</dbReference>
<comment type="similarity">
    <text evidence="1 2">Belongs to the dTDP-4-dehydrorhamnose reductase family.</text>
</comment>
<protein>
    <recommendedName>
        <fullName evidence="2">dTDP-4-dehydrorhamnose reductase</fullName>
        <ecNumber evidence="2">1.1.1.133</ecNumber>
    </recommendedName>
</protein>
<keyword evidence="2" id="KW-0521">NADP</keyword>
<evidence type="ECO:0000259" key="3">
    <source>
        <dbReference type="Pfam" id="PF04321"/>
    </source>
</evidence>
<dbReference type="InterPro" id="IPR029903">
    <property type="entry name" value="RmlD-like-bd"/>
</dbReference>
<name>A0A1X4GJ69_9CYAN</name>
<comment type="pathway">
    <text evidence="2">Carbohydrate biosynthesis; dTDP-L-rhamnose biosynthesis.</text>
</comment>
<reference evidence="5" key="1">
    <citation type="submission" date="2017-04" db="EMBL/GenBank/DDBJ databases">
        <authorList>
            <person name="Abreu V.A."/>
            <person name="Popin R.V."/>
            <person name="Rigonato J."/>
            <person name="Andreote A.P."/>
            <person name="Schaker P.C."/>
            <person name="Hoff-Risseti C."/>
            <person name="Alvarenga D.O."/>
            <person name="Varani A.M."/>
            <person name="Fiore M.F."/>
        </authorList>
    </citation>
    <scope>NUCLEOTIDE SEQUENCE [LARGE SCALE GENOMIC DNA]</scope>
    <source>
        <strain evidence="5">CENA303</strain>
    </source>
</reference>
<evidence type="ECO:0000313" key="5">
    <source>
        <dbReference type="Proteomes" id="UP000192997"/>
    </source>
</evidence>
<evidence type="ECO:0000313" key="4">
    <source>
        <dbReference type="EMBL" id="OSO97100.1"/>
    </source>
</evidence>
<dbReference type="UniPathway" id="UPA00124"/>
<dbReference type="EC" id="1.1.1.133" evidence="2"/>
<dbReference type="Gene3D" id="3.40.50.720">
    <property type="entry name" value="NAD(P)-binding Rossmann-like Domain"/>
    <property type="match status" value="1"/>
</dbReference>
<comment type="caution">
    <text evidence="4">The sequence shown here is derived from an EMBL/GenBank/DDBJ whole genome shotgun (WGS) entry which is preliminary data.</text>
</comment>
<dbReference type="AlphaFoldDB" id="A0A1X4GJ69"/>
<gene>
    <name evidence="4" type="ORF">B7O87_01070</name>
</gene>
<accession>A0A1X4GJ69</accession>
<feature type="domain" description="RmlD-like substrate binding" evidence="3">
    <location>
        <begin position="10"/>
        <end position="287"/>
    </location>
</feature>
<dbReference type="SUPFAM" id="SSF51735">
    <property type="entry name" value="NAD(P)-binding Rossmann-fold domains"/>
    <property type="match status" value="1"/>
</dbReference>
<proteinExistence type="inferred from homology"/>
<evidence type="ECO:0000256" key="1">
    <source>
        <dbReference type="ARBA" id="ARBA00010944"/>
    </source>
</evidence>
<dbReference type="Proteomes" id="UP000192997">
    <property type="component" value="Unassembled WGS sequence"/>
</dbReference>
<dbReference type="GO" id="GO:0019305">
    <property type="term" value="P:dTDP-rhamnose biosynthetic process"/>
    <property type="evidence" value="ECO:0007669"/>
    <property type="project" value="UniProtKB-UniPathway"/>
</dbReference>
<keyword evidence="2" id="KW-0560">Oxidoreductase</keyword>
<dbReference type="EMBL" id="NBYN01000004">
    <property type="protein sequence ID" value="OSO97100.1"/>
    <property type="molecule type" value="Genomic_DNA"/>
</dbReference>
<dbReference type="Pfam" id="PF04321">
    <property type="entry name" value="RmlD_sub_bind"/>
    <property type="match status" value="1"/>
</dbReference>
<organism evidence="4 5">
    <name type="scientific">Cylindrospermopsis raciborskii CENA303</name>
    <dbReference type="NCBI Taxonomy" id="1170769"/>
    <lineage>
        <taxon>Bacteria</taxon>
        <taxon>Bacillati</taxon>
        <taxon>Cyanobacteriota</taxon>
        <taxon>Cyanophyceae</taxon>
        <taxon>Nostocales</taxon>
        <taxon>Aphanizomenonaceae</taxon>
        <taxon>Cylindrospermopsis</taxon>
    </lineage>
</organism>